<name>A0A085N093_9BILA</name>
<evidence type="ECO:0000313" key="2">
    <source>
        <dbReference type="EMBL" id="KFD58053.1"/>
    </source>
</evidence>
<dbReference type="AlphaFoldDB" id="A0A085N093"/>
<evidence type="ECO:0000313" key="3">
    <source>
        <dbReference type="EMBL" id="KFD62889.1"/>
    </source>
</evidence>
<accession>A0A085N093</accession>
<feature type="region of interest" description="Disordered" evidence="1">
    <location>
        <begin position="76"/>
        <end position="96"/>
    </location>
</feature>
<evidence type="ECO:0000256" key="1">
    <source>
        <dbReference type="SAM" id="MobiDB-lite"/>
    </source>
</evidence>
<reference evidence="3 4" key="1">
    <citation type="journal article" date="2014" name="Nat. Genet.">
        <title>Genome and transcriptome of the porcine whipworm Trichuris suis.</title>
        <authorList>
            <person name="Jex A.R."/>
            <person name="Nejsum P."/>
            <person name="Schwarz E.M."/>
            <person name="Hu L."/>
            <person name="Young N.D."/>
            <person name="Hall R.S."/>
            <person name="Korhonen P.K."/>
            <person name="Liao S."/>
            <person name="Thamsborg S."/>
            <person name="Xia J."/>
            <person name="Xu P."/>
            <person name="Wang S."/>
            <person name="Scheerlinck J.P."/>
            <person name="Hofmann A."/>
            <person name="Sternberg P.W."/>
            <person name="Wang J."/>
            <person name="Gasser R.B."/>
        </authorList>
    </citation>
    <scope>NUCLEOTIDE SEQUENCE [LARGE SCALE GENOMIC DNA]</scope>
    <source>
        <strain evidence="3">DCEP-RM93F</strain>
        <strain evidence="2">DCEP-RM93M</strain>
    </source>
</reference>
<protein>
    <submittedName>
        <fullName evidence="3">Uncharacterized protein</fullName>
    </submittedName>
</protein>
<sequence>MKFLTKLGNLYFPPDPDNGGSAVALFIKTLTTTKQYTNAGRKYRPPSSNADFYNVVSVIRGFSMAVKTFYTFPKSGGHGHMRGSSSVEAISDRASH</sequence>
<evidence type="ECO:0000313" key="4">
    <source>
        <dbReference type="Proteomes" id="UP000030764"/>
    </source>
</evidence>
<dbReference type="EMBL" id="KL367585">
    <property type="protein sequence ID" value="KFD62889.1"/>
    <property type="molecule type" value="Genomic_DNA"/>
</dbReference>
<dbReference type="EMBL" id="KL363185">
    <property type="protein sequence ID" value="KFD58053.1"/>
    <property type="molecule type" value="Genomic_DNA"/>
</dbReference>
<gene>
    <name evidence="2" type="ORF">M513_00816</name>
    <name evidence="3" type="ORF">M514_00816</name>
</gene>
<proteinExistence type="predicted"/>
<dbReference type="Proteomes" id="UP000030764">
    <property type="component" value="Unassembled WGS sequence"/>
</dbReference>
<keyword evidence="4" id="KW-1185">Reference proteome</keyword>
<dbReference type="Proteomes" id="UP000030758">
    <property type="component" value="Unassembled WGS sequence"/>
</dbReference>
<organism evidence="3">
    <name type="scientific">Trichuris suis</name>
    <name type="common">pig whipworm</name>
    <dbReference type="NCBI Taxonomy" id="68888"/>
    <lineage>
        <taxon>Eukaryota</taxon>
        <taxon>Metazoa</taxon>
        <taxon>Ecdysozoa</taxon>
        <taxon>Nematoda</taxon>
        <taxon>Enoplea</taxon>
        <taxon>Dorylaimia</taxon>
        <taxon>Trichinellida</taxon>
        <taxon>Trichuridae</taxon>
        <taxon>Trichuris</taxon>
    </lineage>
</organism>